<evidence type="ECO:0000313" key="1">
    <source>
        <dbReference type="EMBL" id="MCD7451284.1"/>
    </source>
</evidence>
<accession>A0ABS8S0A2</accession>
<sequence length="56" mass="6556">MVRITYYPFPAANFRNPTKRVLIVRLKGRTVFQKDGPSIEEWTRSRKNGIFKVGSK</sequence>
<gene>
    <name evidence="1" type="ORF">HAX54_010637</name>
</gene>
<comment type="caution">
    <text evidence="1">The sequence shown here is derived from an EMBL/GenBank/DDBJ whole genome shotgun (WGS) entry which is preliminary data.</text>
</comment>
<keyword evidence="2" id="KW-1185">Reference proteome</keyword>
<organism evidence="1 2">
    <name type="scientific">Datura stramonium</name>
    <name type="common">Jimsonweed</name>
    <name type="synonym">Common thornapple</name>
    <dbReference type="NCBI Taxonomy" id="4076"/>
    <lineage>
        <taxon>Eukaryota</taxon>
        <taxon>Viridiplantae</taxon>
        <taxon>Streptophyta</taxon>
        <taxon>Embryophyta</taxon>
        <taxon>Tracheophyta</taxon>
        <taxon>Spermatophyta</taxon>
        <taxon>Magnoliopsida</taxon>
        <taxon>eudicotyledons</taxon>
        <taxon>Gunneridae</taxon>
        <taxon>Pentapetalae</taxon>
        <taxon>asterids</taxon>
        <taxon>lamiids</taxon>
        <taxon>Solanales</taxon>
        <taxon>Solanaceae</taxon>
        <taxon>Solanoideae</taxon>
        <taxon>Datureae</taxon>
        <taxon>Datura</taxon>
    </lineage>
</organism>
<evidence type="ECO:0000313" key="2">
    <source>
        <dbReference type="Proteomes" id="UP000823775"/>
    </source>
</evidence>
<dbReference type="EMBL" id="JACEIK010000159">
    <property type="protein sequence ID" value="MCD7451284.1"/>
    <property type="molecule type" value="Genomic_DNA"/>
</dbReference>
<name>A0ABS8S0A2_DATST</name>
<dbReference type="Proteomes" id="UP000823775">
    <property type="component" value="Unassembled WGS sequence"/>
</dbReference>
<reference evidence="1 2" key="1">
    <citation type="journal article" date="2021" name="BMC Genomics">
        <title>Datura genome reveals duplications of psychoactive alkaloid biosynthetic genes and high mutation rate following tissue culture.</title>
        <authorList>
            <person name="Rajewski A."/>
            <person name="Carter-House D."/>
            <person name="Stajich J."/>
            <person name="Litt A."/>
        </authorList>
    </citation>
    <scope>NUCLEOTIDE SEQUENCE [LARGE SCALE GENOMIC DNA]</scope>
    <source>
        <strain evidence="1">AR-01</strain>
    </source>
</reference>
<proteinExistence type="predicted"/>
<feature type="non-terminal residue" evidence="1">
    <location>
        <position position="56"/>
    </location>
</feature>
<protein>
    <submittedName>
        <fullName evidence="1">Uncharacterized protein</fullName>
    </submittedName>
</protein>